<keyword evidence="3" id="KW-1185">Reference proteome</keyword>
<feature type="transmembrane region" description="Helical" evidence="1">
    <location>
        <begin position="282"/>
        <end position="299"/>
    </location>
</feature>
<protein>
    <submittedName>
        <fullName evidence="2">Uncharacterized protein involved in response to NO</fullName>
    </submittedName>
</protein>
<reference evidence="2 3" key="1">
    <citation type="submission" date="2016-10" db="EMBL/GenBank/DDBJ databases">
        <authorList>
            <person name="de Groot N.N."/>
        </authorList>
    </citation>
    <scope>NUCLEOTIDE SEQUENCE [LARGE SCALE GENOMIC DNA]</scope>
    <source>
        <strain evidence="2 3">CGMCC 1.7659</strain>
    </source>
</reference>
<feature type="transmembrane region" description="Helical" evidence="1">
    <location>
        <begin position="98"/>
        <end position="117"/>
    </location>
</feature>
<accession>A0A1I5B2C2</accession>
<evidence type="ECO:0000313" key="3">
    <source>
        <dbReference type="Proteomes" id="UP000198575"/>
    </source>
</evidence>
<name>A0A1I5B2C2_9GAMM</name>
<feature type="transmembrane region" description="Helical" evidence="1">
    <location>
        <begin position="406"/>
        <end position="426"/>
    </location>
</feature>
<dbReference type="RefSeq" id="WP_342741305.1">
    <property type="nucleotide sequence ID" value="NZ_FOVF01000048.1"/>
</dbReference>
<feature type="transmembrane region" description="Helical" evidence="1">
    <location>
        <begin position="154"/>
        <end position="178"/>
    </location>
</feature>
<dbReference type="EMBL" id="FOVF01000048">
    <property type="protein sequence ID" value="SFN68659.1"/>
    <property type="molecule type" value="Genomic_DNA"/>
</dbReference>
<sequence>MNTSVTLERYPGARTIQAENVNLRFIMEFAECDDRRLRAALAGLPALISSAPHRLMFFAGAAALIVSMLWWACVLASGSFGFAFPPAPVPAGWAHAVFTQYGMLPPFIFGFLLTVFPRWMGQPALSRRHYVPVFIGVFGGYLLAHIGLLDLKPLLLAGLGLMLSGWIAALIALGGVLVAHKGRDLHALSCYAALLVGLCGLGAFAAFVLGGPWQLAYVAIKLGTFGLLLPIFFTVCHRMLPFFSASALGTGYRVVRPRWSLAVVWGLLVLHLALDISHCQDWLWLADLPLAALFVYHAIAWQPWKCRRPGLLFVLHVAFAWLPVAFMLYALQSLLAWLDQGFLLGRAPVHALTVGFFGSMLVAMVTRVTQGHSGRPLEMGAIPWLTFLLLQGVAGIRIAAEFKTESPRWLVFAAIAWLVALLPWVLRSAWIFLTPRIDGRPG</sequence>
<organism evidence="2 3">
    <name type="scientific">Dokdonella immobilis</name>
    <dbReference type="NCBI Taxonomy" id="578942"/>
    <lineage>
        <taxon>Bacteria</taxon>
        <taxon>Pseudomonadati</taxon>
        <taxon>Pseudomonadota</taxon>
        <taxon>Gammaproteobacteria</taxon>
        <taxon>Lysobacterales</taxon>
        <taxon>Rhodanobacteraceae</taxon>
        <taxon>Dokdonella</taxon>
    </lineage>
</organism>
<keyword evidence="1" id="KW-1133">Transmembrane helix</keyword>
<feature type="transmembrane region" description="Helical" evidence="1">
    <location>
        <begin position="190"/>
        <end position="209"/>
    </location>
</feature>
<feature type="transmembrane region" description="Helical" evidence="1">
    <location>
        <begin position="311"/>
        <end position="331"/>
    </location>
</feature>
<feature type="transmembrane region" description="Helical" evidence="1">
    <location>
        <begin position="215"/>
        <end position="236"/>
    </location>
</feature>
<feature type="transmembrane region" description="Helical" evidence="1">
    <location>
        <begin position="351"/>
        <end position="369"/>
    </location>
</feature>
<evidence type="ECO:0000313" key="2">
    <source>
        <dbReference type="EMBL" id="SFN68659.1"/>
    </source>
</evidence>
<dbReference type="Pfam" id="PF05940">
    <property type="entry name" value="NnrS"/>
    <property type="match status" value="1"/>
</dbReference>
<feature type="transmembrane region" description="Helical" evidence="1">
    <location>
        <begin position="381"/>
        <end position="400"/>
    </location>
</feature>
<dbReference type="InterPro" id="IPR010266">
    <property type="entry name" value="NnrS"/>
</dbReference>
<feature type="transmembrane region" description="Helical" evidence="1">
    <location>
        <begin position="257"/>
        <end position="276"/>
    </location>
</feature>
<proteinExistence type="predicted"/>
<gene>
    <name evidence="2" type="ORF">SAMN05216289_14816</name>
</gene>
<evidence type="ECO:0000256" key="1">
    <source>
        <dbReference type="SAM" id="Phobius"/>
    </source>
</evidence>
<feature type="transmembrane region" description="Helical" evidence="1">
    <location>
        <begin position="55"/>
        <end position="78"/>
    </location>
</feature>
<feature type="transmembrane region" description="Helical" evidence="1">
    <location>
        <begin position="129"/>
        <end position="148"/>
    </location>
</feature>
<dbReference type="Proteomes" id="UP000198575">
    <property type="component" value="Unassembled WGS sequence"/>
</dbReference>
<dbReference type="AlphaFoldDB" id="A0A1I5B2C2"/>
<keyword evidence="1" id="KW-0812">Transmembrane</keyword>
<keyword evidence="1" id="KW-0472">Membrane</keyword>
<dbReference type="STRING" id="578942.SAMN05216289_14816"/>